<reference evidence="6" key="1">
    <citation type="submission" date="2020-11" db="EMBL/GenBank/DDBJ databases">
        <authorList>
            <consortium name="DOE Joint Genome Institute"/>
            <person name="Ahrendt S."/>
            <person name="Riley R."/>
            <person name="Andreopoulos W."/>
            <person name="Labutti K."/>
            <person name="Pangilinan J."/>
            <person name="Ruiz-Duenas F.J."/>
            <person name="Barrasa J.M."/>
            <person name="Sanchez-Garcia M."/>
            <person name="Camarero S."/>
            <person name="Miyauchi S."/>
            <person name="Serrano A."/>
            <person name="Linde D."/>
            <person name="Babiker R."/>
            <person name="Drula E."/>
            <person name="Ayuso-Fernandez I."/>
            <person name="Pacheco R."/>
            <person name="Padilla G."/>
            <person name="Ferreira P."/>
            <person name="Barriuso J."/>
            <person name="Kellner H."/>
            <person name="Castanera R."/>
            <person name="Alfaro M."/>
            <person name="Ramirez L."/>
            <person name="Pisabarro A.G."/>
            <person name="Kuo A."/>
            <person name="Tritt A."/>
            <person name="Lipzen A."/>
            <person name="He G."/>
            <person name="Yan M."/>
            <person name="Ng V."/>
            <person name="Cullen D."/>
            <person name="Martin F."/>
            <person name="Rosso M.-N."/>
            <person name="Henrissat B."/>
            <person name="Hibbett D."/>
            <person name="Martinez A.T."/>
            <person name="Grigoriev I.V."/>
        </authorList>
    </citation>
    <scope>NUCLEOTIDE SEQUENCE</scope>
    <source>
        <strain evidence="6">MF-IS2</strain>
    </source>
</reference>
<dbReference type="GO" id="GO:0008270">
    <property type="term" value="F:zinc ion binding"/>
    <property type="evidence" value="ECO:0007669"/>
    <property type="project" value="UniProtKB-KW"/>
</dbReference>
<sequence length="57" mass="6572">DIPKCSMVTHTITEMYKEETQMLKKALHQAKGWISFTTDMWSAMATLDGYMGITVHY</sequence>
<keyword evidence="3" id="KW-0863">Zinc-finger</keyword>
<evidence type="ECO:0000313" key="7">
    <source>
        <dbReference type="Proteomes" id="UP000807342"/>
    </source>
</evidence>
<dbReference type="PANTHER" id="PTHR46481">
    <property type="entry name" value="ZINC FINGER BED DOMAIN-CONTAINING PROTEIN 4"/>
    <property type="match status" value="1"/>
</dbReference>
<evidence type="ECO:0000256" key="4">
    <source>
        <dbReference type="ARBA" id="ARBA00022833"/>
    </source>
</evidence>
<evidence type="ECO:0000256" key="1">
    <source>
        <dbReference type="ARBA" id="ARBA00004123"/>
    </source>
</evidence>
<keyword evidence="5" id="KW-0539">Nucleus</keyword>
<organism evidence="6 7">
    <name type="scientific">Macrolepiota fuliginosa MF-IS2</name>
    <dbReference type="NCBI Taxonomy" id="1400762"/>
    <lineage>
        <taxon>Eukaryota</taxon>
        <taxon>Fungi</taxon>
        <taxon>Dikarya</taxon>
        <taxon>Basidiomycota</taxon>
        <taxon>Agaricomycotina</taxon>
        <taxon>Agaricomycetes</taxon>
        <taxon>Agaricomycetidae</taxon>
        <taxon>Agaricales</taxon>
        <taxon>Agaricineae</taxon>
        <taxon>Agaricaceae</taxon>
        <taxon>Macrolepiota</taxon>
    </lineage>
</organism>
<keyword evidence="4" id="KW-0862">Zinc</keyword>
<dbReference type="OrthoDB" id="1607513at2759"/>
<evidence type="ECO:0000256" key="5">
    <source>
        <dbReference type="ARBA" id="ARBA00023242"/>
    </source>
</evidence>
<comment type="caution">
    <text evidence="6">The sequence shown here is derived from an EMBL/GenBank/DDBJ whole genome shotgun (WGS) entry which is preliminary data.</text>
</comment>
<feature type="non-terminal residue" evidence="6">
    <location>
        <position position="1"/>
    </location>
</feature>
<dbReference type="AlphaFoldDB" id="A0A9P5X8C6"/>
<evidence type="ECO:0000256" key="2">
    <source>
        <dbReference type="ARBA" id="ARBA00022723"/>
    </source>
</evidence>
<keyword evidence="2" id="KW-0479">Metal-binding</keyword>
<protein>
    <submittedName>
        <fullName evidence="6">Uncharacterized protein</fullName>
    </submittedName>
</protein>
<dbReference type="GO" id="GO:0005634">
    <property type="term" value="C:nucleus"/>
    <property type="evidence" value="ECO:0007669"/>
    <property type="project" value="UniProtKB-SubCell"/>
</dbReference>
<dbReference type="PANTHER" id="PTHR46481:SF10">
    <property type="entry name" value="ZINC FINGER BED DOMAIN-CONTAINING PROTEIN 39"/>
    <property type="match status" value="1"/>
</dbReference>
<feature type="non-terminal residue" evidence="6">
    <location>
        <position position="57"/>
    </location>
</feature>
<dbReference type="EMBL" id="MU151317">
    <property type="protein sequence ID" value="KAF9445211.1"/>
    <property type="molecule type" value="Genomic_DNA"/>
</dbReference>
<proteinExistence type="predicted"/>
<accession>A0A9P5X8C6</accession>
<name>A0A9P5X8C6_9AGAR</name>
<keyword evidence="7" id="KW-1185">Reference proteome</keyword>
<evidence type="ECO:0000313" key="6">
    <source>
        <dbReference type="EMBL" id="KAF9445211.1"/>
    </source>
</evidence>
<dbReference type="Proteomes" id="UP000807342">
    <property type="component" value="Unassembled WGS sequence"/>
</dbReference>
<dbReference type="InterPro" id="IPR052035">
    <property type="entry name" value="ZnF_BED_domain_contain"/>
</dbReference>
<comment type="subcellular location">
    <subcellularLocation>
        <location evidence="1">Nucleus</location>
    </subcellularLocation>
</comment>
<evidence type="ECO:0000256" key="3">
    <source>
        <dbReference type="ARBA" id="ARBA00022771"/>
    </source>
</evidence>
<gene>
    <name evidence="6" type="ORF">P691DRAFT_644610</name>
</gene>